<dbReference type="Proteomes" id="UP001283361">
    <property type="component" value="Unassembled WGS sequence"/>
</dbReference>
<proteinExistence type="predicted"/>
<dbReference type="AlphaFoldDB" id="A0AAE0XWS0"/>
<sequence length="114" mass="12507">MVPRPYQEGNRDEVGGVGRGEGRGVNIALAVMVVVVNTRPQPYRLLRNIVAHGVRVPTSIYGGATFENWPRFRTNNVSSRVQSLSWMDDFNHLPAQSAVIILEVLSCLTGACTV</sequence>
<accession>A0AAE0XWS0</accession>
<evidence type="ECO:0000313" key="2">
    <source>
        <dbReference type="EMBL" id="KAK3721251.1"/>
    </source>
</evidence>
<dbReference type="EMBL" id="JAWDGP010007400">
    <property type="protein sequence ID" value="KAK3721251.1"/>
    <property type="molecule type" value="Genomic_DNA"/>
</dbReference>
<protein>
    <submittedName>
        <fullName evidence="2">Uncharacterized protein</fullName>
    </submittedName>
</protein>
<feature type="region of interest" description="Disordered" evidence="1">
    <location>
        <begin position="1"/>
        <end position="21"/>
    </location>
</feature>
<gene>
    <name evidence="2" type="ORF">RRG08_044259</name>
</gene>
<organism evidence="2 3">
    <name type="scientific">Elysia crispata</name>
    <name type="common">lettuce slug</name>
    <dbReference type="NCBI Taxonomy" id="231223"/>
    <lineage>
        <taxon>Eukaryota</taxon>
        <taxon>Metazoa</taxon>
        <taxon>Spiralia</taxon>
        <taxon>Lophotrochozoa</taxon>
        <taxon>Mollusca</taxon>
        <taxon>Gastropoda</taxon>
        <taxon>Heterobranchia</taxon>
        <taxon>Euthyneura</taxon>
        <taxon>Panpulmonata</taxon>
        <taxon>Sacoglossa</taxon>
        <taxon>Placobranchoidea</taxon>
        <taxon>Plakobranchidae</taxon>
        <taxon>Elysia</taxon>
    </lineage>
</organism>
<evidence type="ECO:0000313" key="3">
    <source>
        <dbReference type="Proteomes" id="UP001283361"/>
    </source>
</evidence>
<evidence type="ECO:0000256" key="1">
    <source>
        <dbReference type="SAM" id="MobiDB-lite"/>
    </source>
</evidence>
<name>A0AAE0XWS0_9GAST</name>
<reference evidence="2" key="1">
    <citation type="journal article" date="2023" name="G3 (Bethesda)">
        <title>A reference genome for the long-term kleptoplast-retaining sea slug Elysia crispata morphotype clarki.</title>
        <authorList>
            <person name="Eastman K.E."/>
            <person name="Pendleton A.L."/>
            <person name="Shaikh M.A."/>
            <person name="Suttiyut T."/>
            <person name="Ogas R."/>
            <person name="Tomko P."/>
            <person name="Gavelis G."/>
            <person name="Widhalm J.R."/>
            <person name="Wisecaver J.H."/>
        </authorList>
    </citation>
    <scope>NUCLEOTIDE SEQUENCE</scope>
    <source>
        <strain evidence="2">ECLA1</strain>
    </source>
</reference>
<comment type="caution">
    <text evidence="2">The sequence shown here is derived from an EMBL/GenBank/DDBJ whole genome shotgun (WGS) entry which is preliminary data.</text>
</comment>
<keyword evidence="3" id="KW-1185">Reference proteome</keyword>